<dbReference type="SUPFAM" id="SSF63737">
    <property type="entry name" value="Leukotriene A4 hydrolase N-terminal domain"/>
    <property type="match status" value="1"/>
</dbReference>
<keyword evidence="11" id="KW-0482">Metalloprotease</keyword>
<keyword evidence="6 14" id="KW-0031">Aminopeptidase</keyword>
<dbReference type="GO" id="GO:0070006">
    <property type="term" value="F:metalloaminopeptidase activity"/>
    <property type="evidence" value="ECO:0007669"/>
    <property type="project" value="TreeGrafter"/>
</dbReference>
<evidence type="ECO:0000256" key="4">
    <source>
        <dbReference type="ARBA" id="ARBA00012564"/>
    </source>
</evidence>
<proteinExistence type="inferred from homology"/>
<dbReference type="CDD" id="cd09603">
    <property type="entry name" value="M1_APN_like"/>
    <property type="match status" value="1"/>
</dbReference>
<dbReference type="PANTHER" id="PTHR11533:SF174">
    <property type="entry name" value="PUROMYCIN-SENSITIVE AMINOPEPTIDASE-RELATED"/>
    <property type="match status" value="1"/>
</dbReference>
<dbReference type="PANTHER" id="PTHR11533">
    <property type="entry name" value="PROTEASE M1 ZINC METALLOPROTEASE"/>
    <property type="match status" value="1"/>
</dbReference>
<dbReference type="InterPro" id="IPR042097">
    <property type="entry name" value="Aminopeptidase_N-like_N_sf"/>
</dbReference>
<evidence type="ECO:0000256" key="10">
    <source>
        <dbReference type="ARBA" id="ARBA00022833"/>
    </source>
</evidence>
<dbReference type="Gene3D" id="2.60.40.1730">
    <property type="entry name" value="tricorn interacting facor f3 domain"/>
    <property type="match status" value="1"/>
</dbReference>
<keyword evidence="9" id="KW-0378">Hydrolase</keyword>
<dbReference type="InterPro" id="IPR045357">
    <property type="entry name" value="Aminopeptidase_N-like_N"/>
</dbReference>
<dbReference type="HOGENOM" id="CLU_014298_1_0_0"/>
<evidence type="ECO:0000256" key="1">
    <source>
        <dbReference type="ARBA" id="ARBA00000098"/>
    </source>
</evidence>
<dbReference type="InterPro" id="IPR014782">
    <property type="entry name" value="Peptidase_M1_dom"/>
</dbReference>
<sequence length="682" mass="78539">MKPLPVEPASVRDYKVVTTKVWCCHLIPLPKESNMFPARMTACSLASFLLLGLVTLWPLRPVAMAQRADPEAPPAQWTRISDFDTQHLALDLRFDWPTETVHGTARLTFKPVRSDFRRLTLDAGQPMTVLEVATESGAKLDFQHDKAAEKLTISLDRGYGRSDTVTLVITYQARATPPTGGLFGVFGTGLTFLRPTSTASKRRYQIWSQGETEYNRNWFPCFDFPSDKFTSEVRATVETPYTVISNGRLVSDTDNGDGTHTVHWRMEQPHASYLLSIAIGQYRVITNEYDGIPMQSYVYPDRYADARRAFANLPRMMAFLSTETGIRYPYAKYAQTMIAEFGGGMENITTTHLADNLLPRAHEELDNIEALQAHELAHQWFGNLVTCRDWSEIWLSEGFATYFEALYMGERFGTARLRAILAEHHATYHQAWNEGLRRPMVTRQFAHPDQLFDAYAYSRGALVLDMLRFVVGDEAWREGIRHYLQRHQFQNVETGDFRRAMEEASGMGLDWFFDQWVYRMGHPVFEVTHRYDADRRQLTVKVCQVQKLEPASRHVQTEYFRTPVEVEIVSAQGRRQTVRWFVEAQAEQEFSLLLDAAPRAVRFDPQHRLIREVVGETAPLREVAGVGWWGCQHRHQHWYQPGLSATAVTHRRCNPLLSRVVFSHRHSQHCEDEGHERNDFTR</sequence>
<dbReference type="Pfam" id="PF01433">
    <property type="entry name" value="Peptidase_M1"/>
    <property type="match status" value="1"/>
</dbReference>
<dbReference type="InterPro" id="IPR050344">
    <property type="entry name" value="Peptidase_M1_aminopeptidases"/>
</dbReference>
<evidence type="ECO:0000256" key="3">
    <source>
        <dbReference type="ARBA" id="ARBA00010136"/>
    </source>
</evidence>
<feature type="domain" description="Aminopeptidase N-like N-terminal" evidence="13">
    <location>
        <begin position="86"/>
        <end position="274"/>
    </location>
</feature>
<dbReference type="Gene3D" id="1.10.390.10">
    <property type="entry name" value="Neutral Protease Domain 2"/>
    <property type="match status" value="1"/>
</dbReference>
<dbReference type="KEGG" id="ctm:Cabther_A1467"/>
<dbReference type="GO" id="GO:0006508">
    <property type="term" value="P:proteolysis"/>
    <property type="evidence" value="ECO:0007669"/>
    <property type="project" value="UniProtKB-KW"/>
</dbReference>
<protein>
    <recommendedName>
        <fullName evidence="5">Aminopeptidase N</fullName>
        <ecNumber evidence="4">3.4.11.2</ecNumber>
    </recommendedName>
</protein>
<evidence type="ECO:0000256" key="8">
    <source>
        <dbReference type="ARBA" id="ARBA00022723"/>
    </source>
</evidence>
<comment type="similarity">
    <text evidence="3">Belongs to the peptidase M1 family.</text>
</comment>
<dbReference type="EMBL" id="CP002514">
    <property type="protein sequence ID" value="AEP12217.1"/>
    <property type="molecule type" value="Genomic_DNA"/>
</dbReference>
<keyword evidence="15" id="KW-1185">Reference proteome</keyword>
<keyword evidence="10" id="KW-0862">Zinc</keyword>
<name>G2LHF4_CHLTF</name>
<dbReference type="GO" id="GO:0005737">
    <property type="term" value="C:cytoplasm"/>
    <property type="evidence" value="ECO:0007669"/>
    <property type="project" value="TreeGrafter"/>
</dbReference>
<evidence type="ECO:0000256" key="7">
    <source>
        <dbReference type="ARBA" id="ARBA00022670"/>
    </source>
</evidence>
<dbReference type="GO" id="GO:0043171">
    <property type="term" value="P:peptide catabolic process"/>
    <property type="evidence" value="ECO:0007669"/>
    <property type="project" value="TreeGrafter"/>
</dbReference>
<evidence type="ECO:0000256" key="6">
    <source>
        <dbReference type="ARBA" id="ARBA00022438"/>
    </source>
</evidence>
<dbReference type="GO" id="GO:0042277">
    <property type="term" value="F:peptide binding"/>
    <property type="evidence" value="ECO:0007669"/>
    <property type="project" value="TreeGrafter"/>
</dbReference>
<dbReference type="SUPFAM" id="SSF55486">
    <property type="entry name" value="Metalloproteases ('zincins'), catalytic domain"/>
    <property type="match status" value="1"/>
</dbReference>
<feature type="domain" description="Peptidase M1 membrane alanine aminopeptidase" evidence="12">
    <location>
        <begin position="311"/>
        <end position="516"/>
    </location>
</feature>
<comment type="cofactor">
    <cofactor evidence="2">
        <name>Zn(2+)</name>
        <dbReference type="ChEBI" id="CHEBI:29105"/>
    </cofactor>
</comment>
<dbReference type="EC" id="3.4.11.2" evidence="4"/>
<dbReference type="STRING" id="981222.Cabther_A1467"/>
<reference evidence="14 15" key="1">
    <citation type="journal article" date="2012" name="Environ. Microbiol.">
        <title>Complete genome of Candidatus Chloracidobacterium thermophilum, a chlorophyll-based photoheterotroph belonging to the phylum Acidobacteria.</title>
        <authorList>
            <person name="Garcia Costas A.M."/>
            <person name="Liu Z."/>
            <person name="Tomsho L.P."/>
            <person name="Schuster S.C."/>
            <person name="Ward D.M."/>
            <person name="Bryant D.A."/>
        </authorList>
    </citation>
    <scope>NUCLEOTIDE SEQUENCE [LARGE SCALE GENOMIC DNA]</scope>
    <source>
        <strain evidence="14 15">B</strain>
    </source>
</reference>
<organism evidence="14 15">
    <name type="scientific">Chloracidobacterium thermophilum (strain B)</name>
    <dbReference type="NCBI Taxonomy" id="981222"/>
    <lineage>
        <taxon>Bacteria</taxon>
        <taxon>Pseudomonadati</taxon>
        <taxon>Acidobacteriota</taxon>
        <taxon>Terriglobia</taxon>
        <taxon>Terriglobales</taxon>
        <taxon>Acidobacteriaceae</taxon>
        <taxon>Chloracidobacterium</taxon>
    </lineage>
</organism>
<dbReference type="AlphaFoldDB" id="G2LHF4"/>
<dbReference type="Proteomes" id="UP000006791">
    <property type="component" value="Chromosome 1"/>
</dbReference>
<dbReference type="GO" id="GO:0016020">
    <property type="term" value="C:membrane"/>
    <property type="evidence" value="ECO:0007669"/>
    <property type="project" value="TreeGrafter"/>
</dbReference>
<comment type="catalytic activity">
    <reaction evidence="1">
        <text>Release of an N-terminal amino acid, Xaa-|-Yaa- from a peptide, amide or arylamide. Xaa is preferably Ala, but may be most amino acids including Pro (slow action). When a terminal hydrophobic residue is followed by a prolyl residue, the two may be released as an intact Xaa-Pro dipeptide.</text>
        <dbReference type="EC" id="3.4.11.2"/>
    </reaction>
</comment>
<keyword evidence="8" id="KW-0479">Metal-binding</keyword>
<evidence type="ECO:0000313" key="15">
    <source>
        <dbReference type="Proteomes" id="UP000006791"/>
    </source>
</evidence>
<dbReference type="InterPro" id="IPR001930">
    <property type="entry name" value="Peptidase_M1"/>
</dbReference>
<evidence type="ECO:0000256" key="9">
    <source>
        <dbReference type="ARBA" id="ARBA00022801"/>
    </source>
</evidence>
<dbReference type="OrthoDB" id="9814383at2"/>
<evidence type="ECO:0000256" key="11">
    <source>
        <dbReference type="ARBA" id="ARBA00023049"/>
    </source>
</evidence>
<dbReference type="GO" id="GO:0008270">
    <property type="term" value="F:zinc ion binding"/>
    <property type="evidence" value="ECO:0007669"/>
    <property type="project" value="InterPro"/>
</dbReference>
<keyword evidence="7" id="KW-0645">Protease</keyword>
<gene>
    <name evidence="14" type="ordered locus">Cabther_A1467</name>
</gene>
<evidence type="ECO:0000256" key="2">
    <source>
        <dbReference type="ARBA" id="ARBA00001947"/>
    </source>
</evidence>
<evidence type="ECO:0000259" key="13">
    <source>
        <dbReference type="Pfam" id="PF17900"/>
    </source>
</evidence>
<dbReference type="GO" id="GO:0016285">
    <property type="term" value="F:alanyl aminopeptidase activity"/>
    <property type="evidence" value="ECO:0007669"/>
    <property type="project" value="UniProtKB-EC"/>
</dbReference>
<evidence type="ECO:0000256" key="5">
    <source>
        <dbReference type="ARBA" id="ARBA00015611"/>
    </source>
</evidence>
<dbReference type="GO" id="GO:0005615">
    <property type="term" value="C:extracellular space"/>
    <property type="evidence" value="ECO:0007669"/>
    <property type="project" value="TreeGrafter"/>
</dbReference>
<accession>G2LHF4</accession>
<dbReference type="PRINTS" id="PR00756">
    <property type="entry name" value="ALADIPTASE"/>
</dbReference>
<dbReference type="Pfam" id="PF17900">
    <property type="entry name" value="Peptidase_M1_N"/>
    <property type="match status" value="1"/>
</dbReference>
<evidence type="ECO:0000313" key="14">
    <source>
        <dbReference type="EMBL" id="AEP12217.1"/>
    </source>
</evidence>
<dbReference type="InterPro" id="IPR027268">
    <property type="entry name" value="Peptidase_M4/M1_CTD_sf"/>
</dbReference>
<evidence type="ECO:0000259" key="12">
    <source>
        <dbReference type="Pfam" id="PF01433"/>
    </source>
</evidence>